<dbReference type="FunFam" id="3.40.50.300:FF:000273">
    <property type="entry name" value="GTP-binding protein Rheb homolog"/>
    <property type="match status" value="1"/>
</dbReference>
<keyword evidence="2" id="KW-0479">Metal-binding</keyword>
<evidence type="ECO:0000256" key="8">
    <source>
        <dbReference type="ARBA" id="ARBA00023288"/>
    </source>
</evidence>
<organism evidence="14 15">
    <name type="scientific">Penicillium digitatum</name>
    <name type="common">Green mold</name>
    <dbReference type="NCBI Taxonomy" id="36651"/>
    <lineage>
        <taxon>Eukaryota</taxon>
        <taxon>Fungi</taxon>
        <taxon>Dikarya</taxon>
        <taxon>Ascomycota</taxon>
        <taxon>Pezizomycotina</taxon>
        <taxon>Eurotiomycetes</taxon>
        <taxon>Eurotiomycetidae</taxon>
        <taxon>Eurotiales</taxon>
        <taxon>Aspergillaceae</taxon>
        <taxon>Penicillium</taxon>
    </lineage>
</organism>
<comment type="similarity">
    <text evidence="10">Belongs to the small GTPase superfamily. Rheb family.</text>
</comment>
<dbReference type="InterPro" id="IPR005225">
    <property type="entry name" value="Small_GTP-bd"/>
</dbReference>
<dbReference type="PROSITE" id="PS51419">
    <property type="entry name" value="RAB"/>
    <property type="match status" value="1"/>
</dbReference>
<reference evidence="14 15" key="1">
    <citation type="submission" date="2020-08" db="EMBL/GenBank/DDBJ databases">
        <title>The completed genome sequence of the pathogenic ascomycete fungus Penicillium digitatum.</title>
        <authorList>
            <person name="Wang M."/>
        </authorList>
    </citation>
    <scope>NUCLEOTIDE SEQUENCE [LARGE SCALE GENOMIC DNA]</scope>
    <source>
        <strain evidence="14 15">PdW03</strain>
    </source>
</reference>
<dbReference type="Pfam" id="PF00071">
    <property type="entry name" value="Ras"/>
    <property type="match status" value="1"/>
</dbReference>
<dbReference type="PROSITE" id="PS51421">
    <property type="entry name" value="RAS"/>
    <property type="match status" value="1"/>
</dbReference>
<keyword evidence="1" id="KW-0488">Methylation</keyword>
<evidence type="ECO:0000256" key="7">
    <source>
        <dbReference type="ARBA" id="ARBA00023136"/>
    </source>
</evidence>
<dbReference type="CDD" id="cd04137">
    <property type="entry name" value="RheB"/>
    <property type="match status" value="1"/>
</dbReference>
<dbReference type="SMART" id="SM00174">
    <property type="entry name" value="RHO"/>
    <property type="match status" value="1"/>
</dbReference>
<gene>
    <name evidence="14" type="ORF">Pdw03_8887</name>
</gene>
<dbReference type="Gene3D" id="3.40.50.300">
    <property type="entry name" value="P-loop containing nucleotide triphosphate hydrolases"/>
    <property type="match status" value="1"/>
</dbReference>
<evidence type="ECO:0000256" key="2">
    <source>
        <dbReference type="ARBA" id="ARBA00022723"/>
    </source>
</evidence>
<keyword evidence="3" id="KW-0547">Nucleotide-binding</keyword>
<dbReference type="GO" id="GO:0007165">
    <property type="term" value="P:signal transduction"/>
    <property type="evidence" value="ECO:0007669"/>
    <property type="project" value="InterPro"/>
</dbReference>
<comment type="subcellular location">
    <subcellularLocation>
        <location evidence="11">Endomembrane system</location>
        <topology evidence="11">Lipid-anchor</topology>
        <orientation evidence="11">Cytoplasmic side</orientation>
    </subcellularLocation>
</comment>
<dbReference type="GO" id="GO:0003924">
    <property type="term" value="F:GTPase activity"/>
    <property type="evidence" value="ECO:0007669"/>
    <property type="project" value="InterPro"/>
</dbReference>
<dbReference type="SMART" id="SM00175">
    <property type="entry name" value="RAB"/>
    <property type="match status" value="1"/>
</dbReference>
<dbReference type="GO" id="GO:0012505">
    <property type="term" value="C:endomembrane system"/>
    <property type="evidence" value="ECO:0007669"/>
    <property type="project" value="UniProtKB-SubCell"/>
</dbReference>
<evidence type="ECO:0000256" key="3">
    <source>
        <dbReference type="ARBA" id="ARBA00022741"/>
    </source>
</evidence>
<evidence type="ECO:0000256" key="11">
    <source>
        <dbReference type="ARBA" id="ARBA00046278"/>
    </source>
</evidence>
<protein>
    <submittedName>
        <fullName evidence="14">Small GTPase superfamily, Rho type</fullName>
    </submittedName>
</protein>
<evidence type="ECO:0000256" key="4">
    <source>
        <dbReference type="ARBA" id="ARBA00022801"/>
    </source>
</evidence>
<sequence>MPSAPKQRKIAIVGSRSVGKSSLTVRFVEHHFVESYYPTIENTFSRIIKHNGQDYATEIVDTAGQDEYSILNSKHFIGIHGYVIVYSVTSRQSFDMVRVIRDKILNHLGADDVPLVIVGNKSDLKPDHRQVTLDDGRQLAEELNCAFTEAISKSITTSWEQQVRFDVMWNFYWNADRQRQFDNTNLMASAWGPLLFGLISIVSLWWNHWGYYMNNEF</sequence>
<dbReference type="RefSeq" id="XP_065957170.1">
    <property type="nucleotide sequence ID" value="XM_066102087.1"/>
</dbReference>
<evidence type="ECO:0000256" key="1">
    <source>
        <dbReference type="ARBA" id="ARBA00022481"/>
    </source>
</evidence>
<evidence type="ECO:0000313" key="15">
    <source>
        <dbReference type="Proteomes" id="UP000595662"/>
    </source>
</evidence>
<feature type="transmembrane region" description="Helical" evidence="13">
    <location>
        <begin position="186"/>
        <end position="206"/>
    </location>
</feature>
<keyword evidence="8" id="KW-0449">Lipoprotein</keyword>
<dbReference type="PANTHER" id="PTHR24070">
    <property type="entry name" value="RAS, DI-RAS, AND RHEB FAMILY MEMBERS OF SMALL GTPASE SUPERFAMILY"/>
    <property type="match status" value="1"/>
</dbReference>
<dbReference type="InterPro" id="IPR020849">
    <property type="entry name" value="Small_GTPase_Ras-type"/>
</dbReference>
<dbReference type="InterPro" id="IPR001806">
    <property type="entry name" value="Small_GTPase"/>
</dbReference>
<keyword evidence="5" id="KW-0460">Magnesium</keyword>
<evidence type="ECO:0000256" key="9">
    <source>
        <dbReference type="ARBA" id="ARBA00023289"/>
    </source>
</evidence>
<dbReference type="GO" id="GO:0005525">
    <property type="term" value="F:GTP binding"/>
    <property type="evidence" value="ECO:0007669"/>
    <property type="project" value="UniProtKB-KW"/>
</dbReference>
<dbReference type="Proteomes" id="UP000595662">
    <property type="component" value="Chromosome 3"/>
</dbReference>
<dbReference type="AlphaFoldDB" id="A0A7T7BMA1"/>
<dbReference type="GeneID" id="26230538"/>
<evidence type="ECO:0000256" key="12">
    <source>
        <dbReference type="ARBA" id="ARBA00049117"/>
    </source>
</evidence>
<keyword evidence="13" id="KW-1133">Transmembrane helix</keyword>
<dbReference type="NCBIfam" id="TIGR00231">
    <property type="entry name" value="small_GTP"/>
    <property type="match status" value="1"/>
</dbReference>
<dbReference type="EMBL" id="CP060776">
    <property type="protein sequence ID" value="QQK44986.1"/>
    <property type="molecule type" value="Genomic_DNA"/>
</dbReference>
<dbReference type="SMART" id="SM00173">
    <property type="entry name" value="RAS"/>
    <property type="match status" value="1"/>
</dbReference>
<evidence type="ECO:0000313" key="14">
    <source>
        <dbReference type="EMBL" id="QQK44986.1"/>
    </source>
</evidence>
<evidence type="ECO:0000256" key="13">
    <source>
        <dbReference type="SAM" id="Phobius"/>
    </source>
</evidence>
<dbReference type="GO" id="GO:0046872">
    <property type="term" value="F:metal ion binding"/>
    <property type="evidence" value="ECO:0007669"/>
    <property type="project" value="UniProtKB-KW"/>
</dbReference>
<proteinExistence type="inferred from homology"/>
<evidence type="ECO:0000256" key="6">
    <source>
        <dbReference type="ARBA" id="ARBA00023134"/>
    </source>
</evidence>
<dbReference type="PRINTS" id="PR00449">
    <property type="entry name" value="RASTRNSFRMNG"/>
</dbReference>
<dbReference type="VEuPathDB" id="FungiDB:PDIP_22160"/>
<keyword evidence="13" id="KW-0812">Transmembrane</keyword>
<evidence type="ECO:0000256" key="10">
    <source>
        <dbReference type="ARBA" id="ARBA00037969"/>
    </source>
</evidence>
<keyword evidence="6" id="KW-0342">GTP-binding</keyword>
<comment type="catalytic activity">
    <reaction evidence="12">
        <text>GTP + H2O = GDP + phosphate + H(+)</text>
        <dbReference type="Rhea" id="RHEA:19669"/>
        <dbReference type="ChEBI" id="CHEBI:15377"/>
        <dbReference type="ChEBI" id="CHEBI:15378"/>
        <dbReference type="ChEBI" id="CHEBI:37565"/>
        <dbReference type="ChEBI" id="CHEBI:43474"/>
        <dbReference type="ChEBI" id="CHEBI:58189"/>
    </reaction>
    <physiologicalReaction direction="left-to-right" evidence="12">
        <dbReference type="Rhea" id="RHEA:19670"/>
    </physiologicalReaction>
</comment>
<keyword evidence="4" id="KW-0378">Hydrolase</keyword>
<dbReference type="SUPFAM" id="SSF52540">
    <property type="entry name" value="P-loop containing nucleoside triphosphate hydrolases"/>
    <property type="match status" value="1"/>
</dbReference>
<evidence type="ECO:0000256" key="5">
    <source>
        <dbReference type="ARBA" id="ARBA00022842"/>
    </source>
</evidence>
<dbReference type="GO" id="GO:0016020">
    <property type="term" value="C:membrane"/>
    <property type="evidence" value="ECO:0007669"/>
    <property type="project" value="InterPro"/>
</dbReference>
<name>A0A7T7BMA1_PENDI</name>
<dbReference type="InterPro" id="IPR027417">
    <property type="entry name" value="P-loop_NTPase"/>
</dbReference>
<keyword evidence="9" id="KW-0636">Prenylation</keyword>
<keyword evidence="7 13" id="KW-0472">Membrane</keyword>
<accession>A0A7T7BMA1</accession>